<reference evidence="2" key="1">
    <citation type="submission" date="2015-09" db="EMBL/GenBank/DDBJ databases">
        <authorList>
            <person name="Jackson K.R."/>
            <person name="Lunt B.L."/>
            <person name="Fisher J.N.B."/>
            <person name="Gardner A.V."/>
            <person name="Bailey M.E."/>
            <person name="Deus L.M."/>
            <person name="Earl A.S."/>
            <person name="Gibby P.D."/>
            <person name="Hartmann K.A."/>
            <person name="Liu J.E."/>
            <person name="Manci A.M."/>
            <person name="Nielsen D.A."/>
            <person name="Solomon M.B."/>
            <person name="Breakwell D.P."/>
            <person name="Burnett S.H."/>
            <person name="Grose J.H."/>
        </authorList>
    </citation>
    <scope>NUCLEOTIDE SEQUENCE</scope>
    <source>
        <strain evidence="2">7805</strain>
    </source>
</reference>
<evidence type="ECO:0000313" key="1">
    <source>
        <dbReference type="EMBL" id="CAD5956245.1"/>
    </source>
</evidence>
<evidence type="ECO:0000313" key="2">
    <source>
        <dbReference type="EMBL" id="CUM59290.1"/>
    </source>
</evidence>
<dbReference type="EMBL" id="LO018304">
    <property type="protein sequence ID" value="CUM59290.1"/>
    <property type="molecule type" value="Genomic_DNA"/>
</dbReference>
<organism evidence="2">
    <name type="scientific">Planktothrix agardhii</name>
    <name type="common">Oscillatoria agardhii</name>
    <dbReference type="NCBI Taxonomy" id="1160"/>
    <lineage>
        <taxon>Bacteria</taxon>
        <taxon>Bacillati</taxon>
        <taxon>Cyanobacteriota</taxon>
        <taxon>Cyanophyceae</taxon>
        <taxon>Oscillatoriophycideae</taxon>
        <taxon>Oscillatoriales</taxon>
        <taxon>Microcoleaceae</taxon>
        <taxon>Planktothrix</taxon>
    </lineage>
</organism>
<proteinExistence type="predicted"/>
<sequence length="47" mass="5290">MISSSAITGALIDGRLFDQSMSNIINDQDLQELNQYFYEVYGAKISE</sequence>
<name>A0A1J1JCX3_PLAAG</name>
<accession>A0A1J1JCX3</accession>
<dbReference type="AlphaFoldDB" id="A0A1J1JCX3"/>
<dbReference type="RefSeq" id="WP_227365234.1">
    <property type="nucleotide sequence ID" value="NZ_JBAVBW010000263.1"/>
</dbReference>
<dbReference type="GeneID" id="77288358"/>
<gene>
    <name evidence="1" type="ORF">PANO66_02958</name>
    <name evidence="2" type="ORF">PLAM_1323</name>
</gene>
<reference evidence="1" key="2">
    <citation type="submission" date="2020-09" db="EMBL/GenBank/DDBJ databases">
        <authorList>
            <person name="Blom J."/>
        </authorList>
    </citation>
    <scope>NUCLEOTIDE SEQUENCE</scope>
    <source>
        <strain evidence="1">No.66</strain>
    </source>
</reference>
<dbReference type="EMBL" id="LR882963">
    <property type="protein sequence ID" value="CAD5956245.1"/>
    <property type="molecule type" value="Genomic_DNA"/>
</dbReference>
<dbReference type="Proteomes" id="UP001153761">
    <property type="component" value="Chromosome"/>
</dbReference>
<protein>
    <submittedName>
        <fullName evidence="2">Uncharacterized protein</fullName>
    </submittedName>
</protein>